<dbReference type="PANTHER" id="PTHR10775">
    <property type="entry name" value="OS08G0208400 PROTEIN"/>
    <property type="match status" value="1"/>
</dbReference>
<organism evidence="4 5">
    <name type="scientific">Cucumis melo var. makuwa</name>
    <name type="common">Oriental melon</name>
    <dbReference type="NCBI Taxonomy" id="1194695"/>
    <lineage>
        <taxon>Eukaryota</taxon>
        <taxon>Viridiplantae</taxon>
        <taxon>Streptophyta</taxon>
        <taxon>Embryophyta</taxon>
        <taxon>Tracheophyta</taxon>
        <taxon>Spermatophyta</taxon>
        <taxon>Magnoliopsida</taxon>
        <taxon>eudicotyledons</taxon>
        <taxon>Gunneridae</taxon>
        <taxon>Pentapetalae</taxon>
        <taxon>rosids</taxon>
        <taxon>fabids</taxon>
        <taxon>Cucurbitales</taxon>
        <taxon>Cucurbitaceae</taxon>
        <taxon>Benincaseae</taxon>
        <taxon>Cucumis</taxon>
    </lineage>
</organism>
<evidence type="ECO:0000313" key="5">
    <source>
        <dbReference type="Proteomes" id="UP000321393"/>
    </source>
</evidence>
<dbReference type="InterPro" id="IPR004242">
    <property type="entry name" value="Transposase_21"/>
</dbReference>
<dbReference type="OrthoDB" id="5987552at2759"/>
<protein>
    <submittedName>
        <fullName evidence="4">CACTA en-spm transposon protein</fullName>
    </submittedName>
</protein>
<accession>A0A5A7VPX1</accession>
<gene>
    <name evidence="4" type="ORF">E6C27_scaffold485G00930</name>
</gene>
<comment type="caution">
    <text evidence="4">The sequence shown here is derived from an EMBL/GenBank/DDBJ whole genome shotgun (WGS) entry which is preliminary data.</text>
</comment>
<evidence type="ECO:0000259" key="3">
    <source>
        <dbReference type="Pfam" id="PF13960"/>
    </source>
</evidence>
<reference evidence="4 5" key="1">
    <citation type="submission" date="2019-08" db="EMBL/GenBank/DDBJ databases">
        <title>Draft genome sequences of two oriental melons (Cucumis melo L. var makuwa).</title>
        <authorList>
            <person name="Kwon S.-Y."/>
        </authorList>
    </citation>
    <scope>NUCLEOTIDE SEQUENCE [LARGE SCALE GENOMIC DNA]</scope>
    <source>
        <strain evidence="5">cv. SW 3</strain>
        <tissue evidence="4">Leaf</tissue>
    </source>
</reference>
<dbReference type="InterPro" id="IPR025452">
    <property type="entry name" value="DUF4218"/>
</dbReference>
<evidence type="ECO:0000256" key="1">
    <source>
        <dbReference type="SAM" id="MobiDB-lite"/>
    </source>
</evidence>
<dbReference type="EMBL" id="SSTE01000480">
    <property type="protein sequence ID" value="KAA0067621.1"/>
    <property type="molecule type" value="Genomic_DNA"/>
</dbReference>
<feature type="transmembrane region" description="Helical" evidence="2">
    <location>
        <begin position="39"/>
        <end position="57"/>
    </location>
</feature>
<dbReference type="Pfam" id="PF02992">
    <property type="entry name" value="Transposase_21"/>
    <property type="match status" value="1"/>
</dbReference>
<dbReference type="PANTHER" id="PTHR10775:SF185">
    <property type="entry name" value="OS08G0208400 PROTEIN"/>
    <property type="match status" value="1"/>
</dbReference>
<dbReference type="Pfam" id="PF13960">
    <property type="entry name" value="DUF4218"/>
    <property type="match status" value="1"/>
</dbReference>
<evidence type="ECO:0000313" key="4">
    <source>
        <dbReference type="EMBL" id="KAA0067621.1"/>
    </source>
</evidence>
<sequence>MRKKEKIGEEKRKEGVSLLLATVCRRCLSLPSSAAVCHHIVMVALFVLNLFLFRMAYKVGRGGYGSLCSLKGWVGCEDFEEESADMRWHRDKRVEIDDVLRHPADVEGWKHFNSEYPDFAYNLGNVRLSLALDGFNPFDQMSTSSFRIRGRIFFMGHRCYLPENHAWCRSRLHDGKDKKRKKALNWIKRSIFFELPYWSRLLLRHKLDVMHIEKNVCDNLVEKTKDTINARLDLQDLKIRKDLHLVEVSNRLMKPHASYTLTSSERVEFCKFLKSYVRNKVRPEGSIAKAYVTNESSTFCLRYLSGIKTQFTRDKRNDDTIVKDEIIGDFEIFKQKVRPLGIMSSAYPRHNFLETDAIFLKFEDELDNFVGGSSSVGNNAVGPYSQQPIIPTPRRRAQSRLLEMEHHIAVHGRISMTIALGAEKSISSHALHFSQAIGMCLRKIFPVRCLNLANIDREYIEVVKDDLQRFFVLNFNVQVMNKFVEHQMFTTFKKFRADCHRHFKKYSNLEEARANPPNILEQSRTNKAARQKQSYNQSSGSKSFLQRQHKLAEKKGESIDRVELFRETHIRVWTFVSQAIEDTIKKDVARGLPDVGDFVGKNDVERGIPDVVEFVSKNDVGRRILDAVLVTHQEYLFRLTSRDVRPDAAENFGISFSDVFSLFLTFLCVGSTPFSCSDY</sequence>
<proteinExistence type="predicted"/>
<keyword evidence="2" id="KW-0472">Membrane</keyword>
<name>A0A5A7VPX1_CUCMM</name>
<feature type="region of interest" description="Disordered" evidence="1">
    <location>
        <begin position="514"/>
        <end position="547"/>
    </location>
</feature>
<feature type="domain" description="DUF4218" evidence="3">
    <location>
        <begin position="269"/>
        <end position="317"/>
    </location>
</feature>
<dbReference type="InterPro" id="IPR004252">
    <property type="entry name" value="Probable_transposase_24"/>
</dbReference>
<dbReference type="Proteomes" id="UP000321393">
    <property type="component" value="Unassembled WGS sequence"/>
</dbReference>
<dbReference type="AlphaFoldDB" id="A0A5A7VPX1"/>
<evidence type="ECO:0000256" key="2">
    <source>
        <dbReference type="SAM" id="Phobius"/>
    </source>
</evidence>
<keyword evidence="2" id="KW-1133">Transmembrane helix</keyword>
<feature type="compositionally biased region" description="Polar residues" evidence="1">
    <location>
        <begin position="520"/>
        <end position="546"/>
    </location>
</feature>
<keyword evidence="2" id="KW-0812">Transmembrane</keyword>
<dbReference type="Pfam" id="PF03004">
    <property type="entry name" value="Transposase_24"/>
    <property type="match status" value="1"/>
</dbReference>